<feature type="domain" description="RNase III" evidence="2">
    <location>
        <begin position="124"/>
        <end position="210"/>
    </location>
</feature>
<feature type="region of interest" description="Disordered" evidence="1">
    <location>
        <begin position="1"/>
        <end position="38"/>
    </location>
</feature>
<proteinExistence type="predicted"/>
<dbReference type="GO" id="GO:0006396">
    <property type="term" value="P:RNA processing"/>
    <property type="evidence" value="ECO:0007669"/>
    <property type="project" value="InterPro"/>
</dbReference>
<dbReference type="Gene3D" id="1.10.1520.10">
    <property type="entry name" value="Ribonuclease III domain"/>
    <property type="match status" value="1"/>
</dbReference>
<protein>
    <recommendedName>
        <fullName evidence="2">RNase III domain-containing protein</fullName>
    </recommendedName>
</protein>
<accession>A0A835IET4</accession>
<dbReference type="InterPro" id="IPR000999">
    <property type="entry name" value="RNase_III_dom"/>
</dbReference>
<feature type="region of interest" description="Disordered" evidence="1">
    <location>
        <begin position="57"/>
        <end position="78"/>
    </location>
</feature>
<reference evidence="3 4" key="1">
    <citation type="submission" date="2020-10" db="EMBL/GenBank/DDBJ databases">
        <title>The Coptis chinensis genome and diversification of protoberbering-type alkaloids.</title>
        <authorList>
            <person name="Wang B."/>
            <person name="Shu S."/>
            <person name="Song C."/>
            <person name="Liu Y."/>
        </authorList>
    </citation>
    <scope>NUCLEOTIDE SEQUENCE [LARGE SCALE GENOMIC DNA]</scope>
    <source>
        <strain evidence="3">HL-2020</strain>
        <tissue evidence="3">Leaf</tissue>
    </source>
</reference>
<evidence type="ECO:0000313" key="3">
    <source>
        <dbReference type="EMBL" id="KAF9615102.1"/>
    </source>
</evidence>
<keyword evidence="4" id="KW-1185">Reference proteome</keyword>
<name>A0A835IET4_9MAGN</name>
<dbReference type="SUPFAM" id="SSF69065">
    <property type="entry name" value="RNase III domain-like"/>
    <property type="match status" value="1"/>
</dbReference>
<dbReference type="EMBL" id="JADFTS010000003">
    <property type="protein sequence ID" value="KAF9615102.1"/>
    <property type="molecule type" value="Genomic_DNA"/>
</dbReference>
<gene>
    <name evidence="3" type="ORF">IFM89_021673</name>
</gene>
<dbReference type="OrthoDB" id="495795at2759"/>
<feature type="compositionally biased region" description="Polar residues" evidence="1">
    <location>
        <begin position="1"/>
        <end position="19"/>
    </location>
</feature>
<dbReference type="AlphaFoldDB" id="A0A835IET4"/>
<sequence length="303" mass="34011">MAVSQTGLVSSNVRASSWDTQQSRTSPTSSPNLNSSSFSFNPNLFKKLKLKSLSLTKTPPQTQKPSSPPAKKDSINVSKLLKLNKPATTKHEEVDDELYMGCERWLPIPPKVNNPPRSIYNAASLAYIGDCIYELYARRHFLYPPLSIEEYNDRVMAVDALLKKLLHQDFLSEDERDVLRWGKNIDSGKTRTTKRAGVAVYNRASSLETLAVLPDRENKNDCASPPCLSSFFLLPSLQICFCECWISLPDQRNAPRGSHGKTGIYYCCFEPTDYGGTTEQVKVKLDEPNCITCIPRPKLFPIL</sequence>
<dbReference type="PANTHER" id="PTHR34276:SF1">
    <property type="entry name" value="MINI-RIBONUCLEASE 3"/>
    <property type="match status" value="1"/>
</dbReference>
<dbReference type="InterPro" id="IPR036389">
    <property type="entry name" value="RNase_III_sf"/>
</dbReference>
<comment type="caution">
    <text evidence="3">The sequence shown here is derived from an EMBL/GenBank/DDBJ whole genome shotgun (WGS) entry which is preliminary data.</text>
</comment>
<evidence type="ECO:0000313" key="4">
    <source>
        <dbReference type="Proteomes" id="UP000631114"/>
    </source>
</evidence>
<evidence type="ECO:0000259" key="2">
    <source>
        <dbReference type="Pfam" id="PF00636"/>
    </source>
</evidence>
<dbReference type="Pfam" id="PF00636">
    <property type="entry name" value="Ribonuclease_3"/>
    <property type="match status" value="1"/>
</dbReference>
<dbReference type="GO" id="GO:0004525">
    <property type="term" value="F:ribonuclease III activity"/>
    <property type="evidence" value="ECO:0007669"/>
    <property type="project" value="InterPro"/>
</dbReference>
<organism evidence="3 4">
    <name type="scientific">Coptis chinensis</name>
    <dbReference type="NCBI Taxonomy" id="261450"/>
    <lineage>
        <taxon>Eukaryota</taxon>
        <taxon>Viridiplantae</taxon>
        <taxon>Streptophyta</taxon>
        <taxon>Embryophyta</taxon>
        <taxon>Tracheophyta</taxon>
        <taxon>Spermatophyta</taxon>
        <taxon>Magnoliopsida</taxon>
        <taxon>Ranunculales</taxon>
        <taxon>Ranunculaceae</taxon>
        <taxon>Coptidoideae</taxon>
        <taxon>Coptis</taxon>
    </lineage>
</organism>
<evidence type="ECO:0000256" key="1">
    <source>
        <dbReference type="SAM" id="MobiDB-lite"/>
    </source>
</evidence>
<dbReference type="Proteomes" id="UP000631114">
    <property type="component" value="Unassembled WGS sequence"/>
</dbReference>
<feature type="compositionally biased region" description="Low complexity" evidence="1">
    <location>
        <begin position="20"/>
        <end position="38"/>
    </location>
</feature>
<dbReference type="PANTHER" id="PTHR34276">
    <property type="entry name" value="MINI-RIBONUCLEASE 3"/>
    <property type="match status" value="1"/>
</dbReference>